<dbReference type="RefSeq" id="WP_074485872.1">
    <property type="nucleotide sequence ID" value="NZ_FMXP01000011.1"/>
</dbReference>
<dbReference type="AlphaFoldDB" id="A0A1G6BE03"/>
<proteinExistence type="predicted"/>
<evidence type="ECO:0000313" key="2">
    <source>
        <dbReference type="Proteomes" id="UP000182508"/>
    </source>
</evidence>
<reference evidence="1 2" key="1">
    <citation type="submission" date="2016-10" db="EMBL/GenBank/DDBJ databases">
        <authorList>
            <person name="de Groot N.N."/>
        </authorList>
    </citation>
    <scope>NUCLEOTIDE SEQUENCE [LARGE SCALE GENOMIC DNA]</scope>
    <source>
        <strain evidence="1 2">A-4</strain>
    </source>
</reference>
<sequence>MSTYQFPSVDDNEPIVGTPVIMNLYENEDLITNINGLYQDKDYSNPSHSIGQVDSLPNQRLAVDREKTINEGKSYAELAREKARRDVKEKRQNYLLNEVKKPSKATFQKDLQATAVKKASKSDNDFSRYGEKLKQEQYILAELPTIYQKANPEPKTNQKNNYDFLKRSQIYNKKENTAQKEHRIAQELNLTRFEDVN</sequence>
<protein>
    <recommendedName>
        <fullName evidence="3">Cystathionine gamma-synthase</fullName>
    </recommendedName>
</protein>
<dbReference type="EMBL" id="FMXP01000011">
    <property type="protein sequence ID" value="SDB18877.1"/>
    <property type="molecule type" value="Genomic_DNA"/>
</dbReference>
<keyword evidence="2" id="KW-1185">Reference proteome</keyword>
<gene>
    <name evidence="1" type="ORF">SAMN02910293_00960</name>
</gene>
<name>A0A1G6BE03_9STRE</name>
<accession>A0A1G6BE03</accession>
<evidence type="ECO:0008006" key="3">
    <source>
        <dbReference type="Google" id="ProtNLM"/>
    </source>
</evidence>
<organism evidence="1 2">
    <name type="scientific">Streptococcus henryi</name>
    <dbReference type="NCBI Taxonomy" id="439219"/>
    <lineage>
        <taxon>Bacteria</taxon>
        <taxon>Bacillati</taxon>
        <taxon>Bacillota</taxon>
        <taxon>Bacilli</taxon>
        <taxon>Lactobacillales</taxon>
        <taxon>Streptococcaceae</taxon>
        <taxon>Streptococcus</taxon>
    </lineage>
</organism>
<dbReference type="Proteomes" id="UP000182508">
    <property type="component" value="Unassembled WGS sequence"/>
</dbReference>
<dbReference type="STRING" id="439219.SAMN02910293_00960"/>
<evidence type="ECO:0000313" key="1">
    <source>
        <dbReference type="EMBL" id="SDB18877.1"/>
    </source>
</evidence>